<dbReference type="InterPro" id="IPR005153">
    <property type="entry name" value="MbtH-like_dom"/>
</dbReference>
<accession>A0A366M4D5</accession>
<proteinExistence type="predicted"/>
<dbReference type="OrthoDB" id="7584480at2"/>
<dbReference type="EMBL" id="QMEY01000002">
    <property type="protein sequence ID" value="RBQ20693.1"/>
    <property type="molecule type" value="Genomic_DNA"/>
</dbReference>
<name>A0A366M4D5_9ACTN</name>
<keyword evidence="3" id="KW-1185">Reference proteome</keyword>
<gene>
    <name evidence="2" type="ORF">DP939_06310</name>
</gene>
<dbReference type="Gene3D" id="3.90.820.10">
    <property type="entry name" value="Structural Genomics, Unknown Function 30-nov-00 1gh9 Mol_id"/>
    <property type="match status" value="1"/>
</dbReference>
<dbReference type="GO" id="GO:0019290">
    <property type="term" value="P:siderophore biosynthetic process"/>
    <property type="evidence" value="ECO:0007669"/>
    <property type="project" value="TreeGrafter"/>
</dbReference>
<dbReference type="InterPro" id="IPR037407">
    <property type="entry name" value="MLP_fam"/>
</dbReference>
<dbReference type="PANTHER" id="PTHR38444">
    <property type="entry name" value="ENTEROBACTIN BIOSYNTHESIS PROTEIN YBDZ"/>
    <property type="match status" value="1"/>
</dbReference>
<dbReference type="SMART" id="SM00923">
    <property type="entry name" value="MbtH"/>
    <property type="match status" value="1"/>
</dbReference>
<feature type="domain" description="MbtH-like" evidence="1">
    <location>
        <begin position="3"/>
        <end position="53"/>
    </location>
</feature>
<reference evidence="2 3" key="1">
    <citation type="submission" date="2018-06" db="EMBL/GenBank/DDBJ databases">
        <title>Sphaerisporangium craniellae sp. nov., isolated from a marine sponge in the South China Sea.</title>
        <authorList>
            <person name="Li L."/>
        </authorList>
    </citation>
    <scope>NUCLEOTIDE SEQUENCE [LARGE SCALE GENOMIC DNA]</scope>
    <source>
        <strain evidence="2 3">LHW63015</strain>
    </source>
</reference>
<dbReference type="RefSeq" id="WP_113979652.1">
    <property type="nucleotide sequence ID" value="NZ_QMEY01000002.1"/>
</dbReference>
<evidence type="ECO:0000259" key="1">
    <source>
        <dbReference type="SMART" id="SM00923"/>
    </source>
</evidence>
<organism evidence="2 3">
    <name type="scientific">Spongiactinospora rosea</name>
    <dbReference type="NCBI Taxonomy" id="2248750"/>
    <lineage>
        <taxon>Bacteria</taxon>
        <taxon>Bacillati</taxon>
        <taxon>Actinomycetota</taxon>
        <taxon>Actinomycetes</taxon>
        <taxon>Streptosporangiales</taxon>
        <taxon>Streptosporangiaceae</taxon>
        <taxon>Spongiactinospora</taxon>
    </lineage>
</organism>
<dbReference type="InterPro" id="IPR038020">
    <property type="entry name" value="MbtH-like_sf"/>
</dbReference>
<dbReference type="Pfam" id="PF03621">
    <property type="entry name" value="MbtH"/>
    <property type="match status" value="1"/>
</dbReference>
<dbReference type="SUPFAM" id="SSF160582">
    <property type="entry name" value="MbtH-like"/>
    <property type="match status" value="1"/>
</dbReference>
<comment type="caution">
    <text evidence="2">The sequence shown here is derived from an EMBL/GenBank/DDBJ whole genome shotgun (WGS) entry which is preliminary data.</text>
</comment>
<dbReference type="PANTHER" id="PTHR38444:SF1">
    <property type="entry name" value="ENTEROBACTIN BIOSYNTHESIS PROTEIN YBDZ"/>
    <property type="match status" value="1"/>
</dbReference>
<evidence type="ECO:0000313" key="2">
    <source>
        <dbReference type="EMBL" id="RBQ20693.1"/>
    </source>
</evidence>
<dbReference type="Proteomes" id="UP000253303">
    <property type="component" value="Unassembled WGS sequence"/>
</dbReference>
<evidence type="ECO:0000313" key="3">
    <source>
        <dbReference type="Proteomes" id="UP000253303"/>
    </source>
</evidence>
<protein>
    <submittedName>
        <fullName evidence="2">MbtH family protein</fullName>
    </submittedName>
</protein>
<dbReference type="AlphaFoldDB" id="A0A366M4D5"/>
<sequence length="79" mass="8520">MSSLFGEAGESCLVVVNEEGQHSLWPQVTAPPVGWRPVYGPAGRARCLAYVEEHWTDMRPLGLVARLAGEAAATERRAG</sequence>
<dbReference type="GO" id="GO:0005829">
    <property type="term" value="C:cytosol"/>
    <property type="evidence" value="ECO:0007669"/>
    <property type="project" value="TreeGrafter"/>
</dbReference>